<keyword evidence="4 6" id="KW-1133">Transmembrane helix</keyword>
<dbReference type="AlphaFoldDB" id="A0A2T2WJD6"/>
<feature type="transmembrane region" description="Helical" evidence="6">
    <location>
        <begin position="7"/>
        <end position="27"/>
    </location>
</feature>
<feature type="transmembrane region" description="Helical" evidence="6">
    <location>
        <begin position="267"/>
        <end position="292"/>
    </location>
</feature>
<feature type="transmembrane region" description="Helical" evidence="6">
    <location>
        <begin position="337"/>
        <end position="360"/>
    </location>
</feature>
<feature type="transmembrane region" description="Helical" evidence="6">
    <location>
        <begin position="39"/>
        <end position="58"/>
    </location>
</feature>
<evidence type="ECO:0000256" key="1">
    <source>
        <dbReference type="ARBA" id="ARBA00004651"/>
    </source>
</evidence>
<dbReference type="EMBL" id="PXYX01000089">
    <property type="protein sequence ID" value="PSR22335.1"/>
    <property type="molecule type" value="Genomic_DNA"/>
</dbReference>
<protein>
    <recommendedName>
        <fullName evidence="9">Amino acid permease</fullName>
    </recommendedName>
</protein>
<dbReference type="GO" id="GO:0022857">
    <property type="term" value="F:transmembrane transporter activity"/>
    <property type="evidence" value="ECO:0007669"/>
    <property type="project" value="InterPro"/>
</dbReference>
<feature type="transmembrane region" description="Helical" evidence="6">
    <location>
        <begin position="178"/>
        <end position="197"/>
    </location>
</feature>
<evidence type="ECO:0000256" key="3">
    <source>
        <dbReference type="ARBA" id="ARBA00022692"/>
    </source>
</evidence>
<keyword evidence="3 6" id="KW-0812">Transmembrane</keyword>
<dbReference type="PIRSF" id="PIRSF006060">
    <property type="entry name" value="AA_transporter"/>
    <property type="match status" value="1"/>
</dbReference>
<feature type="non-terminal residue" evidence="7">
    <location>
        <position position="450"/>
    </location>
</feature>
<dbReference type="InterPro" id="IPR050367">
    <property type="entry name" value="APC_superfamily"/>
</dbReference>
<comment type="subcellular location">
    <subcellularLocation>
        <location evidence="1">Cell membrane</location>
        <topology evidence="1">Multi-pass membrane protein</topology>
    </subcellularLocation>
</comment>
<feature type="transmembrane region" description="Helical" evidence="6">
    <location>
        <begin position="372"/>
        <end position="392"/>
    </location>
</feature>
<evidence type="ECO:0000256" key="6">
    <source>
        <dbReference type="SAM" id="Phobius"/>
    </source>
</evidence>
<feature type="transmembrane region" description="Helical" evidence="6">
    <location>
        <begin position="218"/>
        <end position="240"/>
    </location>
</feature>
<dbReference type="Gene3D" id="1.20.1740.10">
    <property type="entry name" value="Amino acid/polyamine transporter I"/>
    <property type="match status" value="1"/>
</dbReference>
<sequence>MLKRTLTIWDAVALTIGSVLGSGLLLLPGLTYHDVGSGGALLAWLFMGMMAIPFILIFSNLTQRHPDASGIAGYIAQAFGSRWSKGATYVLAGTFPVGIPALSLIGANYVAYALGLNSWQTMAVGYGVVLLAVGTNWMGVKAGTRLQNITVALLSALLTVTVFLVLPHSRLTRISWHLAWHPLWQAMALVFWAYLGWENMSFTAEEFRNPRRDFRFSLFIGFAVILLLYLGITFSVVTILPQTAAVTTEAPIAGMLHQMLGGVGGDLVALLAFLITVINANAWVWGGSRLYYSGGRDRALPPFLGRIDDASGAPRYAVATLWVLYTLNYVGMALWHYSITTLILIFSQNFLVLYLLSIFAYFKLNRSWRSRLLAVITLIVTGIFMAVFTWILPSARGENKKIIFLGLIAKEMVPCLAKSSLMNTPMPTPLVVGAGPVIRALCEEIGFVEA</sequence>
<organism evidence="7 8">
    <name type="scientific">Sulfobacillus thermosulfidooxidans</name>
    <dbReference type="NCBI Taxonomy" id="28034"/>
    <lineage>
        <taxon>Bacteria</taxon>
        <taxon>Bacillati</taxon>
        <taxon>Bacillota</taxon>
        <taxon>Clostridia</taxon>
        <taxon>Eubacteriales</taxon>
        <taxon>Clostridiales Family XVII. Incertae Sedis</taxon>
        <taxon>Sulfobacillus</taxon>
    </lineage>
</organism>
<dbReference type="PANTHER" id="PTHR42770">
    <property type="entry name" value="AMINO ACID TRANSPORTER-RELATED"/>
    <property type="match status" value="1"/>
</dbReference>
<feature type="transmembrane region" description="Helical" evidence="6">
    <location>
        <begin position="89"/>
        <end position="112"/>
    </location>
</feature>
<keyword evidence="2" id="KW-1003">Cell membrane</keyword>
<evidence type="ECO:0000256" key="5">
    <source>
        <dbReference type="ARBA" id="ARBA00023136"/>
    </source>
</evidence>
<comment type="caution">
    <text evidence="7">The sequence shown here is derived from an EMBL/GenBank/DDBJ whole genome shotgun (WGS) entry which is preliminary data.</text>
</comment>
<evidence type="ECO:0000256" key="2">
    <source>
        <dbReference type="ARBA" id="ARBA00022475"/>
    </source>
</evidence>
<evidence type="ECO:0000256" key="4">
    <source>
        <dbReference type="ARBA" id="ARBA00022989"/>
    </source>
</evidence>
<name>A0A2T2WJD6_SULTH</name>
<evidence type="ECO:0000313" key="8">
    <source>
        <dbReference type="Proteomes" id="UP000242705"/>
    </source>
</evidence>
<feature type="transmembrane region" description="Helical" evidence="6">
    <location>
        <begin position="149"/>
        <end position="166"/>
    </location>
</feature>
<dbReference type="InterPro" id="IPR002293">
    <property type="entry name" value="AA/rel_permease1"/>
</dbReference>
<proteinExistence type="predicted"/>
<dbReference type="Pfam" id="PF13520">
    <property type="entry name" value="AA_permease_2"/>
    <property type="match status" value="1"/>
</dbReference>
<dbReference type="GO" id="GO:0005886">
    <property type="term" value="C:plasma membrane"/>
    <property type="evidence" value="ECO:0007669"/>
    <property type="project" value="UniProtKB-SubCell"/>
</dbReference>
<gene>
    <name evidence="7" type="ORF">C7B47_16765</name>
</gene>
<feature type="transmembrane region" description="Helical" evidence="6">
    <location>
        <begin position="118"/>
        <end position="137"/>
    </location>
</feature>
<reference evidence="7 8" key="1">
    <citation type="journal article" date="2014" name="BMC Genomics">
        <title>Comparison of environmental and isolate Sulfobacillus genomes reveals diverse carbon, sulfur, nitrogen, and hydrogen metabolisms.</title>
        <authorList>
            <person name="Justice N.B."/>
            <person name="Norman A."/>
            <person name="Brown C.T."/>
            <person name="Singh A."/>
            <person name="Thomas B.C."/>
            <person name="Banfield J.F."/>
        </authorList>
    </citation>
    <scope>NUCLEOTIDE SEQUENCE [LARGE SCALE GENOMIC DNA]</scope>
    <source>
        <strain evidence="7">AMDSBA5</strain>
    </source>
</reference>
<evidence type="ECO:0008006" key="9">
    <source>
        <dbReference type="Google" id="ProtNLM"/>
    </source>
</evidence>
<keyword evidence="5 6" id="KW-0472">Membrane</keyword>
<accession>A0A2T2WJD6</accession>
<evidence type="ECO:0000313" key="7">
    <source>
        <dbReference type="EMBL" id="PSR22335.1"/>
    </source>
</evidence>
<dbReference type="Proteomes" id="UP000242705">
    <property type="component" value="Unassembled WGS sequence"/>
</dbReference>
<dbReference type="PANTHER" id="PTHR42770:SF13">
    <property type="entry name" value="L-METHIONINE_BRANCHED-CHAIN AMINO ACID EXPORTER YJEH"/>
    <property type="match status" value="1"/>
</dbReference>
<feature type="transmembrane region" description="Helical" evidence="6">
    <location>
        <begin position="313"/>
        <end position="331"/>
    </location>
</feature>